<reference evidence="4 5" key="1">
    <citation type="submission" date="2018-09" db="EMBL/GenBank/DDBJ databases">
        <title>Genomic investigation of the strawberry pathogen Phytophthora fragariae indicates pathogenicity is determined by transcriptional variation in three key races.</title>
        <authorList>
            <person name="Adams T.M."/>
            <person name="Armitage A.D."/>
            <person name="Sobczyk M.K."/>
            <person name="Bates H.J."/>
            <person name="Dunwell J.M."/>
            <person name="Nellist C.F."/>
            <person name="Harrison R.J."/>
        </authorList>
    </citation>
    <scope>NUCLEOTIDE SEQUENCE [LARGE SCALE GENOMIC DNA]</scope>
    <source>
        <strain evidence="2 4">SCRP249</strain>
        <strain evidence="3 5">SCRP324</strain>
    </source>
</reference>
<proteinExistence type="predicted"/>
<gene>
    <name evidence="2" type="ORF">PR001_g32803</name>
    <name evidence="3" type="ORF">PR002_g32293</name>
</gene>
<name>A0A6A3G587_9STRA</name>
<accession>A0A6A3G587</accession>
<protein>
    <submittedName>
        <fullName evidence="3">Uncharacterized protein</fullName>
    </submittedName>
</protein>
<feature type="compositionally biased region" description="Basic and acidic residues" evidence="1">
    <location>
        <begin position="66"/>
        <end position="116"/>
    </location>
</feature>
<dbReference type="EMBL" id="QXFU01010361">
    <property type="protein sequence ID" value="KAE8953704.1"/>
    <property type="molecule type" value="Genomic_DNA"/>
</dbReference>
<feature type="region of interest" description="Disordered" evidence="1">
    <location>
        <begin position="51"/>
        <end position="116"/>
    </location>
</feature>
<dbReference type="OrthoDB" id="10541339at2759"/>
<evidence type="ECO:0000256" key="1">
    <source>
        <dbReference type="SAM" id="MobiDB-lite"/>
    </source>
</evidence>
<evidence type="ECO:0000313" key="3">
    <source>
        <dbReference type="EMBL" id="KAE8953704.1"/>
    </source>
</evidence>
<dbReference type="EMBL" id="QXFV01010521">
    <property type="protein sequence ID" value="KAE8953625.1"/>
    <property type="molecule type" value="Genomic_DNA"/>
</dbReference>
<sequence length="116" mass="13037">MRVGCLQPAGDGGRVPALHTLGKLRLVAYRSAMDGGATEIPAFHSRDTLLQVDSDRKARGRAAETSTERSHRLEGDRARRAKKKADETSPERRQRLENERTRRAKKKMEEAAEEKV</sequence>
<dbReference type="Proteomes" id="UP000435112">
    <property type="component" value="Unassembled WGS sequence"/>
</dbReference>
<comment type="caution">
    <text evidence="3">The sequence shown here is derived from an EMBL/GenBank/DDBJ whole genome shotgun (WGS) entry which is preliminary data.</text>
</comment>
<evidence type="ECO:0000313" key="4">
    <source>
        <dbReference type="Proteomes" id="UP000429607"/>
    </source>
</evidence>
<dbReference type="AlphaFoldDB" id="A0A6A3G587"/>
<evidence type="ECO:0000313" key="2">
    <source>
        <dbReference type="EMBL" id="KAE8953625.1"/>
    </source>
</evidence>
<dbReference type="Proteomes" id="UP000429607">
    <property type="component" value="Unassembled WGS sequence"/>
</dbReference>
<organism evidence="3 5">
    <name type="scientific">Phytophthora rubi</name>
    <dbReference type="NCBI Taxonomy" id="129364"/>
    <lineage>
        <taxon>Eukaryota</taxon>
        <taxon>Sar</taxon>
        <taxon>Stramenopiles</taxon>
        <taxon>Oomycota</taxon>
        <taxon>Peronosporomycetes</taxon>
        <taxon>Peronosporales</taxon>
        <taxon>Peronosporaceae</taxon>
        <taxon>Phytophthora</taxon>
    </lineage>
</organism>
<evidence type="ECO:0000313" key="5">
    <source>
        <dbReference type="Proteomes" id="UP000435112"/>
    </source>
</evidence>